<feature type="transmembrane region" description="Helical" evidence="1">
    <location>
        <begin position="140"/>
        <end position="158"/>
    </location>
</feature>
<evidence type="ECO:0000313" key="3">
    <source>
        <dbReference type="Proteomes" id="UP000436694"/>
    </source>
</evidence>
<protein>
    <submittedName>
        <fullName evidence="2">Cobalamin biosynthesis protein CobQ</fullName>
    </submittedName>
</protein>
<feature type="transmembrane region" description="Helical" evidence="1">
    <location>
        <begin position="64"/>
        <end position="87"/>
    </location>
</feature>
<dbReference type="Proteomes" id="UP000436694">
    <property type="component" value="Unassembled WGS sequence"/>
</dbReference>
<feature type="transmembrane region" description="Helical" evidence="1">
    <location>
        <begin position="94"/>
        <end position="113"/>
    </location>
</feature>
<proteinExistence type="predicted"/>
<dbReference type="RefSeq" id="WP_153548235.1">
    <property type="nucleotide sequence ID" value="NZ_WIXK01000005.1"/>
</dbReference>
<comment type="caution">
    <text evidence="2">The sequence shown here is derived from an EMBL/GenBank/DDBJ whole genome shotgun (WGS) entry which is preliminary data.</text>
</comment>
<keyword evidence="1" id="KW-0812">Transmembrane</keyword>
<reference evidence="2 3" key="1">
    <citation type="submission" date="2019-10" db="EMBL/GenBank/DDBJ databases">
        <title>Epibacterium sp. nov., isolated from seawater.</title>
        <authorList>
            <person name="Zhang X."/>
            <person name="Li N."/>
        </authorList>
    </citation>
    <scope>NUCLEOTIDE SEQUENCE [LARGE SCALE GENOMIC DNA]</scope>
    <source>
        <strain evidence="2 3">SM1969</strain>
    </source>
</reference>
<dbReference type="AlphaFoldDB" id="A0A844AZK6"/>
<dbReference type="EMBL" id="WIXK01000005">
    <property type="protein sequence ID" value="MQY43361.1"/>
    <property type="molecule type" value="Genomic_DNA"/>
</dbReference>
<evidence type="ECO:0000256" key="1">
    <source>
        <dbReference type="SAM" id="Phobius"/>
    </source>
</evidence>
<keyword evidence="1" id="KW-0472">Membrane</keyword>
<name>A0A844AZK6_9RHOB</name>
<accession>A0A844AZK6</accession>
<sequence>MNTPAHLLVGAALFGRNGGRRVMAAALAGSLTPDLSLYLMSAWAINVQGVPINHVFDTLYFSEAWQQVFAIDNSIPIWGALLALALWRGQGWMVAFTAAALLHIGLDFTMHAGDGRPNFWPFTDWVFHSPLSYWDRRHHAHLLEPVLLAASLAAFAVLWRGRSWGARAGFGVLAMMELATSSLMYLLFVD</sequence>
<feature type="transmembrane region" description="Helical" evidence="1">
    <location>
        <begin position="170"/>
        <end position="188"/>
    </location>
</feature>
<gene>
    <name evidence="2" type="ORF">GG681_11970</name>
</gene>
<keyword evidence="3" id="KW-1185">Reference proteome</keyword>
<evidence type="ECO:0000313" key="2">
    <source>
        <dbReference type="EMBL" id="MQY43361.1"/>
    </source>
</evidence>
<organism evidence="2 3">
    <name type="scientific">Tritonibacter aquimaris</name>
    <dbReference type="NCBI Taxonomy" id="2663379"/>
    <lineage>
        <taxon>Bacteria</taxon>
        <taxon>Pseudomonadati</taxon>
        <taxon>Pseudomonadota</taxon>
        <taxon>Alphaproteobacteria</taxon>
        <taxon>Rhodobacterales</taxon>
        <taxon>Paracoccaceae</taxon>
        <taxon>Tritonibacter</taxon>
    </lineage>
</organism>
<keyword evidence="1" id="KW-1133">Transmembrane helix</keyword>